<proteinExistence type="predicted"/>
<gene>
    <name evidence="1" type="ORF">JI735_19740</name>
</gene>
<reference evidence="1 2" key="1">
    <citation type="submission" date="2021-01" db="EMBL/GenBank/DDBJ databases">
        <title>Whole genome sequence of Paenibacillus sonchi LMG 24727 for comparative genomics.</title>
        <authorList>
            <person name="Lee G."/>
            <person name="Kim M.-J."/>
            <person name="Lim K."/>
            <person name="Shin J.-H."/>
        </authorList>
    </citation>
    <scope>NUCLEOTIDE SEQUENCE [LARGE SCALE GENOMIC DNA]</scope>
    <source>
        <strain evidence="1 2">LMG 24727</strain>
    </source>
</reference>
<accession>A0A974SAN3</accession>
<sequence>MKGTKDMLINDVKTTNFPYEVIDGEEHYPLHSTTVVESITETIPDELKAVMTIDYSQIPESYFQKVKAELGVQEADPVQAAENESLLLDVLEREGAFHQTP</sequence>
<evidence type="ECO:0000313" key="2">
    <source>
        <dbReference type="Proteomes" id="UP000595841"/>
    </source>
</evidence>
<evidence type="ECO:0000313" key="1">
    <source>
        <dbReference type="EMBL" id="QQZ58962.1"/>
    </source>
</evidence>
<dbReference type="AlphaFoldDB" id="A0A974SAN3"/>
<dbReference type="RefSeq" id="WP_157771285.1">
    <property type="nucleotide sequence ID" value="NZ_CP068595.1"/>
</dbReference>
<organism evidence="1 2">
    <name type="scientific">Paenibacillus sonchi</name>
    <dbReference type="NCBI Taxonomy" id="373687"/>
    <lineage>
        <taxon>Bacteria</taxon>
        <taxon>Bacillati</taxon>
        <taxon>Bacillota</taxon>
        <taxon>Bacilli</taxon>
        <taxon>Bacillales</taxon>
        <taxon>Paenibacillaceae</taxon>
        <taxon>Paenibacillus</taxon>
        <taxon>Paenibacillus sonchi group</taxon>
    </lineage>
</organism>
<dbReference type="KEGG" id="pson:JI735_19740"/>
<protein>
    <submittedName>
        <fullName evidence="1">Uncharacterized protein</fullName>
    </submittedName>
</protein>
<keyword evidence="2" id="KW-1185">Reference proteome</keyword>
<dbReference type="Proteomes" id="UP000595841">
    <property type="component" value="Chromosome"/>
</dbReference>
<name>A0A974SAN3_9BACL</name>
<dbReference type="EMBL" id="CP068595">
    <property type="protein sequence ID" value="QQZ58962.1"/>
    <property type="molecule type" value="Genomic_DNA"/>
</dbReference>